<feature type="domain" description="HTH marR-type" evidence="1">
    <location>
        <begin position="14"/>
        <end position="156"/>
    </location>
</feature>
<organism evidence="2 3">
    <name type="scientific">Amycolatopsis taiwanensis</name>
    <dbReference type="NCBI Taxonomy" id="342230"/>
    <lineage>
        <taxon>Bacteria</taxon>
        <taxon>Bacillati</taxon>
        <taxon>Actinomycetota</taxon>
        <taxon>Actinomycetes</taxon>
        <taxon>Pseudonocardiales</taxon>
        <taxon>Pseudonocardiaceae</taxon>
        <taxon>Amycolatopsis</taxon>
    </lineage>
</organism>
<dbReference type="InterPro" id="IPR039422">
    <property type="entry name" value="MarR/SlyA-like"/>
</dbReference>
<dbReference type="RefSeq" id="WP_285486349.1">
    <property type="nucleotide sequence ID" value="NZ_BSTI01000003.1"/>
</dbReference>
<proteinExistence type="predicted"/>
<dbReference type="EMBL" id="BSTI01000003">
    <property type="protein sequence ID" value="GLY64916.1"/>
    <property type="molecule type" value="Genomic_DNA"/>
</dbReference>
<dbReference type="SMART" id="SM00347">
    <property type="entry name" value="HTH_MARR"/>
    <property type="match status" value="1"/>
</dbReference>
<dbReference type="PROSITE" id="PS50995">
    <property type="entry name" value="HTH_MARR_2"/>
    <property type="match status" value="1"/>
</dbReference>
<gene>
    <name evidence="2" type="ORF">Atai01_15350</name>
</gene>
<comment type="caution">
    <text evidence="2">The sequence shown here is derived from an EMBL/GenBank/DDBJ whole genome shotgun (WGS) entry which is preliminary data.</text>
</comment>
<evidence type="ECO:0000259" key="1">
    <source>
        <dbReference type="PROSITE" id="PS50995"/>
    </source>
</evidence>
<dbReference type="InterPro" id="IPR036390">
    <property type="entry name" value="WH_DNA-bd_sf"/>
</dbReference>
<dbReference type="GO" id="GO:0003700">
    <property type="term" value="F:DNA-binding transcription factor activity"/>
    <property type="evidence" value="ECO:0007669"/>
    <property type="project" value="InterPro"/>
</dbReference>
<accession>A0A9W6QVQ6</accession>
<dbReference type="Proteomes" id="UP001165136">
    <property type="component" value="Unassembled WGS sequence"/>
</dbReference>
<dbReference type="Pfam" id="PF01047">
    <property type="entry name" value="MarR"/>
    <property type="match status" value="1"/>
</dbReference>
<evidence type="ECO:0000313" key="2">
    <source>
        <dbReference type="EMBL" id="GLY64916.1"/>
    </source>
</evidence>
<dbReference type="PANTHER" id="PTHR33164:SF99">
    <property type="entry name" value="MARR FAMILY REGULATORY PROTEIN"/>
    <property type="match status" value="1"/>
</dbReference>
<dbReference type="PANTHER" id="PTHR33164">
    <property type="entry name" value="TRANSCRIPTIONAL REGULATOR, MARR FAMILY"/>
    <property type="match status" value="1"/>
</dbReference>
<dbReference type="InterPro" id="IPR036388">
    <property type="entry name" value="WH-like_DNA-bd_sf"/>
</dbReference>
<dbReference type="SUPFAM" id="SSF46785">
    <property type="entry name" value="Winged helix' DNA-binding domain"/>
    <property type="match status" value="1"/>
</dbReference>
<name>A0A9W6QVQ6_9PSEU</name>
<dbReference type="AlphaFoldDB" id="A0A9W6QVQ6"/>
<evidence type="ECO:0000313" key="3">
    <source>
        <dbReference type="Proteomes" id="UP001165136"/>
    </source>
</evidence>
<dbReference type="InterPro" id="IPR000835">
    <property type="entry name" value="HTH_MarR-typ"/>
</dbReference>
<dbReference type="PRINTS" id="PR00598">
    <property type="entry name" value="HTHMARR"/>
</dbReference>
<dbReference type="GO" id="GO:0006950">
    <property type="term" value="P:response to stress"/>
    <property type="evidence" value="ECO:0007669"/>
    <property type="project" value="TreeGrafter"/>
</dbReference>
<keyword evidence="3" id="KW-1185">Reference proteome</keyword>
<dbReference type="Gene3D" id="1.10.10.10">
    <property type="entry name" value="Winged helix-like DNA-binding domain superfamily/Winged helix DNA-binding domain"/>
    <property type="match status" value="1"/>
</dbReference>
<sequence>MYKKTAGAKGDKPLHDLSRSWSQVAAFVSAVDAGLNKWLTTTYGIGLTEYRALVLLSRTPDKELRVNDLAQQVGLNQSSVTRLLSRLEDKGLTYRDTCPDDGRGIYAVIAERGEALLSEAGEPHQAKIQELLEGAAKRDPQLDQQELGRAFGAIGGLIK</sequence>
<reference evidence="2" key="1">
    <citation type="submission" date="2023-03" db="EMBL/GenBank/DDBJ databases">
        <title>Amycolatopsis taiwanensis NBRC 103393.</title>
        <authorList>
            <person name="Ichikawa N."/>
            <person name="Sato H."/>
            <person name="Tonouchi N."/>
        </authorList>
    </citation>
    <scope>NUCLEOTIDE SEQUENCE</scope>
    <source>
        <strain evidence="2">NBRC 103393</strain>
    </source>
</reference>
<protein>
    <submittedName>
        <fullName evidence="2">MarR family transcriptional regulator</fullName>
    </submittedName>
</protein>